<comment type="caution">
    <text evidence="9">The sequence shown here is derived from an EMBL/GenBank/DDBJ whole genome shotgun (WGS) entry which is preliminary data.</text>
</comment>
<comment type="subunit">
    <text evidence="2">Homodimer.</text>
</comment>
<accession>A0A133VNP4</accession>
<comment type="similarity">
    <text evidence="1">Belongs to the glycosyltransferase group 1 family. Glycosyltransferase 4 subfamily.</text>
</comment>
<evidence type="ECO:0000256" key="2">
    <source>
        <dbReference type="ARBA" id="ARBA00011738"/>
    </source>
</evidence>
<dbReference type="Proteomes" id="UP000070256">
    <property type="component" value="Unassembled WGS sequence"/>
</dbReference>
<evidence type="ECO:0000256" key="1">
    <source>
        <dbReference type="ARBA" id="ARBA00009481"/>
    </source>
</evidence>
<dbReference type="Pfam" id="PF21269">
    <property type="entry name" value="TreT_GT1"/>
    <property type="match status" value="1"/>
</dbReference>
<name>A0A133VNP4_9EURY</name>
<dbReference type="PANTHER" id="PTHR47779:SF1">
    <property type="entry name" value="SYNTHASE (CCG-9), PUTATIVE (AFU_ORTHOLOGUE AFUA_3G12100)-RELATED"/>
    <property type="match status" value="1"/>
</dbReference>
<dbReference type="PANTHER" id="PTHR47779">
    <property type="entry name" value="SYNTHASE (CCG-9), PUTATIVE (AFU_ORTHOLOGUE AFUA_3G12100)-RELATED"/>
    <property type="match status" value="1"/>
</dbReference>
<reference evidence="9 10" key="1">
    <citation type="journal article" date="2016" name="Sci. Rep.">
        <title>Metabolic traits of an uncultured archaeal lineage -MSBL1- from brine pools of the Red Sea.</title>
        <authorList>
            <person name="Mwirichia R."/>
            <person name="Alam I."/>
            <person name="Rashid M."/>
            <person name="Vinu M."/>
            <person name="Ba-Alawi W."/>
            <person name="Anthony Kamau A."/>
            <person name="Kamanda Ngugi D."/>
            <person name="Goker M."/>
            <person name="Klenk H.P."/>
            <person name="Bajic V."/>
            <person name="Stingl U."/>
        </authorList>
    </citation>
    <scope>NUCLEOTIDE SEQUENCE [LARGE SCALE GENOMIC DNA]</scope>
    <source>
        <strain evidence="9">SCGC-AAA385D11</strain>
    </source>
</reference>
<keyword evidence="5 9" id="KW-0808">Transferase</keyword>
<feature type="domain" description="Trehalose synthase N-terminal" evidence="8">
    <location>
        <begin position="39"/>
        <end position="179"/>
    </location>
</feature>
<dbReference type="SUPFAM" id="SSF53756">
    <property type="entry name" value="UDP-Glycosyltransferase/glycogen phosphorylase"/>
    <property type="match status" value="1"/>
</dbReference>
<dbReference type="GO" id="GO:0016757">
    <property type="term" value="F:glycosyltransferase activity"/>
    <property type="evidence" value="ECO:0007669"/>
    <property type="project" value="UniProtKB-KW"/>
</dbReference>
<evidence type="ECO:0000256" key="5">
    <source>
        <dbReference type="ARBA" id="ARBA00022679"/>
    </source>
</evidence>
<evidence type="ECO:0000313" key="9">
    <source>
        <dbReference type="EMBL" id="KXB08030.1"/>
    </source>
</evidence>
<keyword evidence="3" id="KW-0313">Glucose metabolism</keyword>
<keyword evidence="6" id="KW-0119">Carbohydrate metabolism</keyword>
<evidence type="ECO:0000256" key="4">
    <source>
        <dbReference type="ARBA" id="ARBA00022676"/>
    </source>
</evidence>
<proteinExistence type="inferred from homology"/>
<dbReference type="GO" id="GO:0006006">
    <property type="term" value="P:glucose metabolic process"/>
    <property type="evidence" value="ECO:0007669"/>
    <property type="project" value="UniProtKB-KW"/>
</dbReference>
<dbReference type="PATRIC" id="fig|1698286.3.peg.97"/>
<feature type="domain" description="Glycosyl transferase family 1" evidence="7">
    <location>
        <begin position="220"/>
        <end position="382"/>
    </location>
</feature>
<dbReference type="AlphaFoldDB" id="A0A133VNP4"/>
<protein>
    <submittedName>
        <fullName evidence="9">Glycosyl transferase family 1</fullName>
    </submittedName>
</protein>
<dbReference type="InterPro" id="IPR052078">
    <property type="entry name" value="Trehalose_Metab_GTase"/>
</dbReference>
<evidence type="ECO:0000256" key="6">
    <source>
        <dbReference type="ARBA" id="ARBA00023277"/>
    </source>
</evidence>
<evidence type="ECO:0000256" key="3">
    <source>
        <dbReference type="ARBA" id="ARBA00022526"/>
    </source>
</evidence>
<sequence>MRKRLMPKTLADYRDIVGEDEISKIYRKSSEVLGKHILNINATYYGGGVAEILRNMVPLMNDAGVQVGWRAIPANPDFFRVSKKFHNALQGGDINLTEMKKEVYEGTIEEFARFTHINHDLVVVHDPQPLPLILYYKKRQPWIWRCHIDLSSPNEELWTYLKYFGIRYDNAVYHLDRFAWRGVGNYSIMKPSIDPLSIKNTDIPQSTIEKYLRKVGIKEGDSRPLISQISRFDRWKDPMGVLKVFDLIKNEMDCQLLLVGAIAADDPEGQEVYDEVFSEVQKREDVKIAVNVHDIVVNAVQRASDVVLQKSLREGFGLTISEALWKETPVVGSNLGGIPEQIIDGETGYLVDPYDYEDTAEKVMNIIGDENLSDEIGRKGKQHVKENFLIIRHIKEWLDLWTEFLT</sequence>
<dbReference type="InterPro" id="IPR001296">
    <property type="entry name" value="Glyco_trans_1"/>
</dbReference>
<evidence type="ECO:0000259" key="7">
    <source>
        <dbReference type="Pfam" id="PF00534"/>
    </source>
</evidence>
<dbReference type="InterPro" id="IPR049438">
    <property type="entry name" value="TreT_GT1"/>
</dbReference>
<keyword evidence="4" id="KW-0328">Glycosyltransferase</keyword>
<dbReference type="EMBL" id="LHYK01000016">
    <property type="protein sequence ID" value="KXB08030.1"/>
    <property type="molecule type" value="Genomic_DNA"/>
</dbReference>
<evidence type="ECO:0000259" key="8">
    <source>
        <dbReference type="Pfam" id="PF21269"/>
    </source>
</evidence>
<evidence type="ECO:0000313" key="10">
    <source>
        <dbReference type="Proteomes" id="UP000070256"/>
    </source>
</evidence>
<dbReference type="Gene3D" id="3.40.50.2000">
    <property type="entry name" value="Glycogen Phosphorylase B"/>
    <property type="match status" value="2"/>
</dbReference>
<organism evidence="9 10">
    <name type="scientific">candidate division MSBL1 archaeon SCGC-AAA385D11</name>
    <dbReference type="NCBI Taxonomy" id="1698286"/>
    <lineage>
        <taxon>Archaea</taxon>
        <taxon>Methanobacteriati</taxon>
        <taxon>Methanobacteriota</taxon>
        <taxon>candidate division MSBL1</taxon>
    </lineage>
</organism>
<keyword evidence="10" id="KW-1185">Reference proteome</keyword>
<dbReference type="Pfam" id="PF00534">
    <property type="entry name" value="Glycos_transf_1"/>
    <property type="match status" value="1"/>
</dbReference>
<gene>
    <name evidence="9" type="ORF">AKJ58_01135</name>
</gene>